<dbReference type="Proteomes" id="UP000657918">
    <property type="component" value="Chromosome 11"/>
</dbReference>
<protein>
    <recommendedName>
        <fullName evidence="1">Reverse transcriptase zinc-binding domain-containing protein</fullName>
    </recommendedName>
</protein>
<dbReference type="PANTHER" id="PTHR33116:SF78">
    <property type="entry name" value="OS12G0587133 PROTEIN"/>
    <property type="match status" value="1"/>
</dbReference>
<dbReference type="EMBL" id="JADGMS010000011">
    <property type="protein sequence ID" value="KAF9672646.1"/>
    <property type="molecule type" value="Genomic_DNA"/>
</dbReference>
<name>A0A835JNZ4_9ROSI</name>
<dbReference type="InterPro" id="IPR026960">
    <property type="entry name" value="RVT-Znf"/>
</dbReference>
<evidence type="ECO:0000259" key="1">
    <source>
        <dbReference type="Pfam" id="PF13966"/>
    </source>
</evidence>
<gene>
    <name evidence="2" type="ORF">SADUNF_Sadunf11G0064700</name>
</gene>
<dbReference type="PANTHER" id="PTHR33116">
    <property type="entry name" value="REVERSE TRANSCRIPTASE ZINC-BINDING DOMAIN-CONTAINING PROTEIN-RELATED-RELATED"/>
    <property type="match status" value="1"/>
</dbReference>
<dbReference type="AlphaFoldDB" id="A0A835JNZ4"/>
<proteinExistence type="predicted"/>
<accession>A0A835JNZ4</accession>
<dbReference type="Pfam" id="PF13966">
    <property type="entry name" value="zf-RVT"/>
    <property type="match status" value="1"/>
</dbReference>
<reference evidence="2 3" key="1">
    <citation type="submission" date="2020-10" db="EMBL/GenBank/DDBJ databases">
        <title>Plant Genome Project.</title>
        <authorList>
            <person name="Zhang R.-G."/>
        </authorList>
    </citation>
    <scope>NUCLEOTIDE SEQUENCE [LARGE SCALE GENOMIC DNA]</scope>
    <source>
        <strain evidence="2">FAFU-HL-1</strain>
        <tissue evidence="2">Leaf</tissue>
    </source>
</reference>
<dbReference type="OrthoDB" id="1748960at2759"/>
<sequence length="303" mass="35007">MLKLRGRIFACQGQRGVWALNVLVNGIKLPLSSSPGRFSLLTNRSSIWSSWVQTELLRGRSYWHTILSSTGLPWNARVAEVIHEGRWNFPGGEECLQGMWNSIGFSPYVSHQYMYVWNKTASGLFTIKSAWELLRTSQMQVDCSRLLWHPWHVPRYSFILWLATRGRSRIKDRIHGTTNSNPRCVLCNVQDEDHNHLVFNCTYSTEVWTVVTNKAQISWPISPWEQLWAWTIREFGSRSNPRHCMAGLVLASMVYGLWAERNHRVHSLVYRPPHKVSEEVIQSIRLKLTTITSKPGVPPVDLQ</sequence>
<evidence type="ECO:0000313" key="3">
    <source>
        <dbReference type="Proteomes" id="UP000657918"/>
    </source>
</evidence>
<organism evidence="2 3">
    <name type="scientific">Salix dunnii</name>
    <dbReference type="NCBI Taxonomy" id="1413687"/>
    <lineage>
        <taxon>Eukaryota</taxon>
        <taxon>Viridiplantae</taxon>
        <taxon>Streptophyta</taxon>
        <taxon>Embryophyta</taxon>
        <taxon>Tracheophyta</taxon>
        <taxon>Spermatophyta</taxon>
        <taxon>Magnoliopsida</taxon>
        <taxon>eudicotyledons</taxon>
        <taxon>Gunneridae</taxon>
        <taxon>Pentapetalae</taxon>
        <taxon>rosids</taxon>
        <taxon>fabids</taxon>
        <taxon>Malpighiales</taxon>
        <taxon>Salicaceae</taxon>
        <taxon>Saliceae</taxon>
        <taxon>Salix</taxon>
    </lineage>
</organism>
<evidence type="ECO:0000313" key="2">
    <source>
        <dbReference type="EMBL" id="KAF9672646.1"/>
    </source>
</evidence>
<feature type="domain" description="Reverse transcriptase zinc-binding" evidence="1">
    <location>
        <begin position="125"/>
        <end position="208"/>
    </location>
</feature>
<keyword evidence="3" id="KW-1185">Reference proteome</keyword>
<comment type="caution">
    <text evidence="2">The sequence shown here is derived from an EMBL/GenBank/DDBJ whole genome shotgun (WGS) entry which is preliminary data.</text>
</comment>